<dbReference type="Pfam" id="PF17650">
    <property type="entry name" value="RACo_linker"/>
    <property type="match status" value="1"/>
</dbReference>
<dbReference type="AlphaFoldDB" id="A0A2G6EAV6"/>
<dbReference type="PANTHER" id="PTHR42895">
    <property type="entry name" value="IRON-SULFUR CLUSTER-BINDING PROTEIN-RELATED"/>
    <property type="match status" value="1"/>
</dbReference>
<dbReference type="Pfam" id="PF14574">
    <property type="entry name" value="RACo_C_ter"/>
    <property type="match status" value="1"/>
</dbReference>
<gene>
    <name evidence="2" type="ORF">CSB45_02495</name>
</gene>
<dbReference type="EMBL" id="PDPS01000021">
    <property type="protein sequence ID" value="PID58888.1"/>
    <property type="molecule type" value="Genomic_DNA"/>
</dbReference>
<reference evidence="2 3" key="1">
    <citation type="submission" date="2017-10" db="EMBL/GenBank/DDBJ databases">
        <title>Novel microbial diversity and functional potential in the marine mammal oral microbiome.</title>
        <authorList>
            <person name="Dudek N.K."/>
            <person name="Sun C.L."/>
            <person name="Burstein D."/>
            <person name="Kantor R.S."/>
            <person name="Aliaga Goltsman D.S."/>
            <person name="Bik E.M."/>
            <person name="Thomas B.C."/>
            <person name="Banfield J.F."/>
            <person name="Relman D.A."/>
        </authorList>
    </citation>
    <scope>NUCLEOTIDE SEQUENCE [LARGE SCALE GENOMIC DNA]</scope>
    <source>
        <strain evidence="2">DOLZORAL124_49_17</strain>
    </source>
</reference>
<evidence type="ECO:0000313" key="3">
    <source>
        <dbReference type="Proteomes" id="UP000229740"/>
    </source>
</evidence>
<dbReference type="Pfam" id="PF17651">
    <property type="entry name" value="Raco_middle"/>
    <property type="match status" value="1"/>
</dbReference>
<dbReference type="Gene3D" id="3.30.420.480">
    <property type="entry name" value="Domain of unknown function (DUF4445)"/>
    <property type="match status" value="1"/>
</dbReference>
<dbReference type="InterPro" id="IPR040506">
    <property type="entry name" value="RACo_linker"/>
</dbReference>
<dbReference type="SUPFAM" id="SSF54292">
    <property type="entry name" value="2Fe-2S ferredoxin-like"/>
    <property type="match status" value="1"/>
</dbReference>
<dbReference type="PROSITE" id="PS51085">
    <property type="entry name" value="2FE2S_FER_2"/>
    <property type="match status" value="1"/>
</dbReference>
<dbReference type="InterPro" id="IPR052911">
    <property type="entry name" value="Corrinoid_activation_enz"/>
</dbReference>
<accession>A0A2G6EAV6</accession>
<organism evidence="2 3">
    <name type="scientific">candidate division KSB3 bacterium</name>
    <dbReference type="NCBI Taxonomy" id="2044937"/>
    <lineage>
        <taxon>Bacteria</taxon>
        <taxon>candidate division KSB3</taxon>
    </lineage>
</organism>
<proteinExistence type="predicted"/>
<dbReference type="Gene3D" id="3.10.20.880">
    <property type="match status" value="1"/>
</dbReference>
<feature type="domain" description="2Fe-2S ferredoxin-type" evidence="1">
    <location>
        <begin position="1"/>
        <end position="93"/>
    </location>
</feature>
<dbReference type="InterPro" id="IPR042259">
    <property type="entry name" value="Raco-like_middle_sf"/>
</dbReference>
<sequence length="636" mass="68398">MKLTFQPTDTHIDLQAGQTILEGARQADIEITASCGGKGICRSCRIHVLEGELTAPTPEERQRLGAQQIGQNFRLACHAGVLSDCTVRIAPPLSEKSLNILSQTEETRHELDPDISKQHIEVPTFSEERQRSELEEIYRQYAEPSRADSNGPQPVSIDLAALRQMPSFLQQEARDLTVVSRRGTILALEPGNTTADMYGIAFDLGTTTVVGYLLDLHNGKLLASASELNSQARYGGDLMSRITFAQNDRNGRQILHENIVNTINKIVHSLCEQSGVTAESIYESTIAGNTCMHHLCLNIDPLRLGFAPYMAAIRQRQVCTASELGIHIHPQARIVMLPLIAGFVGADTVAVILASNLHTIQELTLAVDIGTNGEIVLAAPGRLLTCSTAAGTAFEGAQIQHGMRAAEGAIDKVAIDAKNVHCHVIGDGPALGICGSGLVDAVAHMLDAGVIEDGGRLLTAEKAEQKGLPLFLQERLASKGAPKHFTLLPAEQCDPREAIVITQQDIRELQLAKAAIAAGIEMLLRAMDVQANALHEILLAGAFGNYLDPTSALRIGLIPALSAERIRSIGNAAGLGAQRALLSHQAKHEADQIAGQTEHIALSGNAEFHRIFAENMIFPTLNSSRSMPDSIEVQNC</sequence>
<dbReference type="InterPro" id="IPR012675">
    <property type="entry name" value="Beta-grasp_dom_sf"/>
</dbReference>
<dbReference type="SUPFAM" id="SSF53067">
    <property type="entry name" value="Actin-like ATPase domain"/>
    <property type="match status" value="1"/>
</dbReference>
<dbReference type="Gene3D" id="3.10.20.30">
    <property type="match status" value="1"/>
</dbReference>
<dbReference type="InterPro" id="IPR041414">
    <property type="entry name" value="Raco-like_middle"/>
</dbReference>
<dbReference type="InterPro" id="IPR036010">
    <property type="entry name" value="2Fe-2S_ferredoxin-like_sf"/>
</dbReference>
<name>A0A2G6EAV6_9BACT</name>
<evidence type="ECO:0000259" key="1">
    <source>
        <dbReference type="PROSITE" id="PS51085"/>
    </source>
</evidence>
<dbReference type="PANTHER" id="PTHR42895:SF2">
    <property type="entry name" value="IRON-SULFUR CLUSTER PROTEIN"/>
    <property type="match status" value="1"/>
</dbReference>
<dbReference type="InterPro" id="IPR027980">
    <property type="entry name" value="RACo_C"/>
</dbReference>
<evidence type="ECO:0000313" key="2">
    <source>
        <dbReference type="EMBL" id="PID58888.1"/>
    </source>
</evidence>
<dbReference type="InterPro" id="IPR001041">
    <property type="entry name" value="2Fe-2S_ferredoxin-type"/>
</dbReference>
<dbReference type="CDD" id="cd00207">
    <property type="entry name" value="fer2"/>
    <property type="match status" value="1"/>
</dbReference>
<dbReference type="InterPro" id="IPR043129">
    <property type="entry name" value="ATPase_NBD"/>
</dbReference>
<comment type="caution">
    <text evidence="2">The sequence shown here is derived from an EMBL/GenBank/DDBJ whole genome shotgun (WGS) entry which is preliminary data.</text>
</comment>
<dbReference type="GO" id="GO:0051536">
    <property type="term" value="F:iron-sulfur cluster binding"/>
    <property type="evidence" value="ECO:0007669"/>
    <property type="project" value="InterPro"/>
</dbReference>
<dbReference type="Proteomes" id="UP000229740">
    <property type="component" value="Unassembled WGS sequence"/>
</dbReference>
<protein>
    <recommendedName>
        <fullName evidence="1">2Fe-2S ferredoxin-type domain-containing protein</fullName>
    </recommendedName>
</protein>
<dbReference type="Pfam" id="PF00111">
    <property type="entry name" value="Fer2"/>
    <property type="match status" value="1"/>
</dbReference>